<feature type="transmembrane region" description="Helical" evidence="6">
    <location>
        <begin position="323"/>
        <end position="342"/>
    </location>
</feature>
<organism evidence="8 9">
    <name type="scientific">Riccia fluitans</name>
    <dbReference type="NCBI Taxonomy" id="41844"/>
    <lineage>
        <taxon>Eukaryota</taxon>
        <taxon>Viridiplantae</taxon>
        <taxon>Streptophyta</taxon>
        <taxon>Embryophyta</taxon>
        <taxon>Marchantiophyta</taxon>
        <taxon>Marchantiopsida</taxon>
        <taxon>Marchantiidae</taxon>
        <taxon>Marchantiales</taxon>
        <taxon>Ricciaceae</taxon>
        <taxon>Riccia</taxon>
    </lineage>
</organism>
<keyword evidence="3 6" id="KW-1133">Transmembrane helix</keyword>
<keyword evidence="9" id="KW-1185">Reference proteome</keyword>
<evidence type="ECO:0000256" key="1">
    <source>
        <dbReference type="ARBA" id="ARBA00004141"/>
    </source>
</evidence>
<feature type="transmembrane region" description="Helical" evidence="6">
    <location>
        <begin position="423"/>
        <end position="445"/>
    </location>
</feature>
<protein>
    <recommendedName>
        <fullName evidence="7">Sugar phosphate transporter domain-containing protein</fullName>
    </recommendedName>
</protein>
<keyword evidence="2 6" id="KW-0812">Transmembrane</keyword>
<feature type="transmembrane region" description="Helical" evidence="6">
    <location>
        <begin position="182"/>
        <end position="200"/>
    </location>
</feature>
<dbReference type="InterPro" id="IPR050186">
    <property type="entry name" value="TPT_transporter"/>
</dbReference>
<dbReference type="Proteomes" id="UP001605036">
    <property type="component" value="Unassembled WGS sequence"/>
</dbReference>
<feature type="transmembrane region" description="Helical" evidence="6">
    <location>
        <begin position="299"/>
        <end position="317"/>
    </location>
</feature>
<name>A0ABD1YWX4_9MARC</name>
<feature type="region of interest" description="Disordered" evidence="5">
    <location>
        <begin position="481"/>
        <end position="507"/>
    </location>
</feature>
<feature type="transmembrane region" description="Helical" evidence="6">
    <location>
        <begin position="206"/>
        <end position="227"/>
    </location>
</feature>
<keyword evidence="4 6" id="KW-0472">Membrane</keyword>
<proteinExistence type="predicted"/>
<feature type="compositionally biased region" description="Basic residues" evidence="5">
    <location>
        <begin position="1"/>
        <end position="12"/>
    </location>
</feature>
<dbReference type="AlphaFoldDB" id="A0ABD1YWX4"/>
<accession>A0ABD1YWX4</accession>
<dbReference type="PANTHER" id="PTHR11132">
    <property type="entry name" value="SOLUTE CARRIER FAMILY 35"/>
    <property type="match status" value="1"/>
</dbReference>
<feature type="region of interest" description="Disordered" evidence="5">
    <location>
        <begin position="1"/>
        <end position="65"/>
    </location>
</feature>
<evidence type="ECO:0000256" key="4">
    <source>
        <dbReference type="ARBA" id="ARBA00023136"/>
    </source>
</evidence>
<evidence type="ECO:0000256" key="6">
    <source>
        <dbReference type="SAM" id="Phobius"/>
    </source>
</evidence>
<reference evidence="8 9" key="1">
    <citation type="submission" date="2024-09" db="EMBL/GenBank/DDBJ databases">
        <title>Chromosome-scale assembly of Riccia fluitans.</title>
        <authorList>
            <person name="Paukszto L."/>
            <person name="Sawicki J."/>
            <person name="Karawczyk K."/>
            <person name="Piernik-Szablinska J."/>
            <person name="Szczecinska M."/>
            <person name="Mazdziarz M."/>
        </authorList>
    </citation>
    <scope>NUCLEOTIDE SEQUENCE [LARGE SCALE GENOMIC DNA]</scope>
    <source>
        <strain evidence="8">Rf_01</strain>
        <tissue evidence="8">Aerial parts of the thallus</tissue>
    </source>
</reference>
<dbReference type="Pfam" id="PF03151">
    <property type="entry name" value="TPT"/>
    <property type="match status" value="1"/>
</dbReference>
<feature type="transmembrane region" description="Helical" evidence="6">
    <location>
        <begin position="395"/>
        <end position="416"/>
    </location>
</feature>
<dbReference type="InterPro" id="IPR004853">
    <property type="entry name" value="Sugar_P_trans_dom"/>
</dbReference>
<sequence>MTRRIRKSRFRPKAVNDIGKSQEDANEAEGREQHEKPRIGVLRDGKPIMRSHNQQRNRAGRSEEGGFSQRIFKSLDLLVRGPLQCEGHRWPPSIHEVREGLIWWMKLEVRLMSWWLFLTSADDRAIRRWRLCGMRYLSDLQKRPFFPSWILDERRNLSLTFDLVVLPRKYIRRLAWANQLKSVGAGLLYGLVALVMGFVNKGILQLWPYSNTLLTLQMAATVALIYLGKFVNVFTIQPLNLTAARNLMPVVFFYNANVAFALAGLQALNIPVFNALKRLTPVLIVAAKYLIGDAIPSRHVLFSIFLIVAGCIIASLGDLSFDLIGYSMALTSCVLQTTYLILVEKSGSEKGYSSHELLLYNAGLSMPVLSVIILASGEASEALSAFSARMASNKVFLLLLIFSLFMGSLLNYTLFLCTLWNSALTTTVVGAMKALFSSILGFFLLGGVQATPLNVTGIAMNTLGGMWYAYAKYQQKKKPHMPRKSSDLFTAQEGKPLLPVTTAQGSR</sequence>
<gene>
    <name evidence="8" type="ORF">R1flu_005356</name>
</gene>
<evidence type="ECO:0000313" key="9">
    <source>
        <dbReference type="Proteomes" id="UP001605036"/>
    </source>
</evidence>
<comment type="subcellular location">
    <subcellularLocation>
        <location evidence="1">Membrane</location>
        <topology evidence="1">Multi-pass membrane protein</topology>
    </subcellularLocation>
</comment>
<feature type="domain" description="Sugar phosphate transporter" evidence="7">
    <location>
        <begin position="192"/>
        <end position="468"/>
    </location>
</feature>
<evidence type="ECO:0000256" key="3">
    <source>
        <dbReference type="ARBA" id="ARBA00022989"/>
    </source>
</evidence>
<dbReference type="GO" id="GO:0016020">
    <property type="term" value="C:membrane"/>
    <property type="evidence" value="ECO:0007669"/>
    <property type="project" value="UniProtKB-SubCell"/>
</dbReference>
<evidence type="ECO:0000259" key="7">
    <source>
        <dbReference type="Pfam" id="PF03151"/>
    </source>
</evidence>
<dbReference type="EMBL" id="JBHFFA010000003">
    <property type="protein sequence ID" value="KAL2633877.1"/>
    <property type="molecule type" value="Genomic_DNA"/>
</dbReference>
<evidence type="ECO:0000256" key="5">
    <source>
        <dbReference type="SAM" id="MobiDB-lite"/>
    </source>
</evidence>
<feature type="transmembrane region" description="Helical" evidence="6">
    <location>
        <begin position="451"/>
        <end position="471"/>
    </location>
</feature>
<feature type="transmembrane region" description="Helical" evidence="6">
    <location>
        <begin position="357"/>
        <end position="375"/>
    </location>
</feature>
<comment type="caution">
    <text evidence="8">The sequence shown here is derived from an EMBL/GenBank/DDBJ whole genome shotgun (WGS) entry which is preliminary data.</text>
</comment>
<evidence type="ECO:0000313" key="8">
    <source>
        <dbReference type="EMBL" id="KAL2633877.1"/>
    </source>
</evidence>
<feature type="compositionally biased region" description="Basic and acidic residues" evidence="5">
    <location>
        <begin position="20"/>
        <end position="47"/>
    </location>
</feature>
<evidence type="ECO:0000256" key="2">
    <source>
        <dbReference type="ARBA" id="ARBA00022692"/>
    </source>
</evidence>
<feature type="transmembrane region" description="Helical" evidence="6">
    <location>
        <begin position="247"/>
        <end position="269"/>
    </location>
</feature>